<dbReference type="Proteomes" id="UP001218218">
    <property type="component" value="Unassembled WGS sequence"/>
</dbReference>
<keyword evidence="2" id="KW-1185">Reference proteome</keyword>
<dbReference type="AlphaFoldDB" id="A0AAD7ECZ3"/>
<name>A0AAD7ECZ3_9AGAR</name>
<dbReference type="EMBL" id="JARIHO010000068">
    <property type="protein sequence ID" value="KAJ7314211.1"/>
    <property type="molecule type" value="Genomic_DNA"/>
</dbReference>
<sequence length="239" mass="27194">MAMKSGVRCMGLRLLRGGRGKKFRTSKEEPLIKSPHQDELRHAAGPFRRLVEEHEPQKGRCGRMSPREHAASIQQVASITVDILRDKIIGSCQSQAVADELLGQSYFPGLAESFLGHSGAIVLSWPPYLFNWMATVAPLDDLVWEALRALPGRVVHRTLELFELLRTPSATIQYDSRPLLRMLLDPVEIKRWLDTRGECTNQEIDFHVVLDHYAFLSFFFPNDLVILGAVRVNDFGRFW</sequence>
<proteinExistence type="predicted"/>
<reference evidence="1" key="1">
    <citation type="submission" date="2023-03" db="EMBL/GenBank/DDBJ databases">
        <title>Massive genome expansion in bonnet fungi (Mycena s.s.) driven by repeated elements and novel gene families across ecological guilds.</title>
        <authorList>
            <consortium name="Lawrence Berkeley National Laboratory"/>
            <person name="Harder C.B."/>
            <person name="Miyauchi S."/>
            <person name="Viragh M."/>
            <person name="Kuo A."/>
            <person name="Thoen E."/>
            <person name="Andreopoulos B."/>
            <person name="Lu D."/>
            <person name="Skrede I."/>
            <person name="Drula E."/>
            <person name="Henrissat B."/>
            <person name="Morin E."/>
            <person name="Kohler A."/>
            <person name="Barry K."/>
            <person name="LaButti K."/>
            <person name="Morin E."/>
            <person name="Salamov A."/>
            <person name="Lipzen A."/>
            <person name="Mereny Z."/>
            <person name="Hegedus B."/>
            <person name="Baldrian P."/>
            <person name="Stursova M."/>
            <person name="Weitz H."/>
            <person name="Taylor A."/>
            <person name="Grigoriev I.V."/>
            <person name="Nagy L.G."/>
            <person name="Martin F."/>
            <person name="Kauserud H."/>
        </authorList>
    </citation>
    <scope>NUCLEOTIDE SEQUENCE</scope>
    <source>
        <strain evidence="1">CBHHK002</strain>
    </source>
</reference>
<accession>A0AAD7ECZ3</accession>
<comment type="caution">
    <text evidence="1">The sequence shown here is derived from an EMBL/GenBank/DDBJ whole genome shotgun (WGS) entry which is preliminary data.</text>
</comment>
<evidence type="ECO:0000313" key="1">
    <source>
        <dbReference type="EMBL" id="KAJ7314211.1"/>
    </source>
</evidence>
<organism evidence="1 2">
    <name type="scientific">Mycena albidolilacea</name>
    <dbReference type="NCBI Taxonomy" id="1033008"/>
    <lineage>
        <taxon>Eukaryota</taxon>
        <taxon>Fungi</taxon>
        <taxon>Dikarya</taxon>
        <taxon>Basidiomycota</taxon>
        <taxon>Agaricomycotina</taxon>
        <taxon>Agaricomycetes</taxon>
        <taxon>Agaricomycetidae</taxon>
        <taxon>Agaricales</taxon>
        <taxon>Marasmiineae</taxon>
        <taxon>Mycenaceae</taxon>
        <taxon>Mycena</taxon>
    </lineage>
</organism>
<protein>
    <submittedName>
        <fullName evidence="1">Uncharacterized protein</fullName>
    </submittedName>
</protein>
<gene>
    <name evidence="1" type="ORF">DFH08DRAFT_943345</name>
</gene>
<evidence type="ECO:0000313" key="2">
    <source>
        <dbReference type="Proteomes" id="UP001218218"/>
    </source>
</evidence>